<sequence length="51" mass="5610">MVSGDSRNNSDIVARDRQPAVMVMPIPLKYGDSVLAHGGQQTYKEAFDNDD</sequence>
<evidence type="ECO:0000313" key="1">
    <source>
        <dbReference type="EMBL" id="KAG0448575.1"/>
    </source>
</evidence>
<keyword evidence="2" id="KW-1185">Reference proteome</keyword>
<proteinExistence type="predicted"/>
<protein>
    <submittedName>
        <fullName evidence="1">Uncharacterized protein</fullName>
    </submittedName>
</protein>
<dbReference type="EMBL" id="JADCNL010000305">
    <property type="protein sequence ID" value="KAG0448575.1"/>
    <property type="molecule type" value="Genomic_DNA"/>
</dbReference>
<evidence type="ECO:0000313" key="2">
    <source>
        <dbReference type="Proteomes" id="UP000636800"/>
    </source>
</evidence>
<dbReference type="Proteomes" id="UP000636800">
    <property type="component" value="Unassembled WGS sequence"/>
</dbReference>
<organism evidence="1 2">
    <name type="scientific">Vanilla planifolia</name>
    <name type="common">Vanilla</name>
    <dbReference type="NCBI Taxonomy" id="51239"/>
    <lineage>
        <taxon>Eukaryota</taxon>
        <taxon>Viridiplantae</taxon>
        <taxon>Streptophyta</taxon>
        <taxon>Embryophyta</taxon>
        <taxon>Tracheophyta</taxon>
        <taxon>Spermatophyta</taxon>
        <taxon>Magnoliopsida</taxon>
        <taxon>Liliopsida</taxon>
        <taxon>Asparagales</taxon>
        <taxon>Orchidaceae</taxon>
        <taxon>Vanilloideae</taxon>
        <taxon>Vanilleae</taxon>
        <taxon>Vanilla</taxon>
    </lineage>
</organism>
<dbReference type="AlphaFoldDB" id="A0A835PA00"/>
<gene>
    <name evidence="1" type="ORF">HPP92_027745</name>
</gene>
<name>A0A835PA00_VANPL</name>
<accession>A0A835PA00</accession>
<reference evidence="1 2" key="1">
    <citation type="journal article" date="2020" name="Nat. Food">
        <title>A phased Vanilla planifolia genome enables genetic improvement of flavour and production.</title>
        <authorList>
            <person name="Hasing T."/>
            <person name="Tang H."/>
            <person name="Brym M."/>
            <person name="Khazi F."/>
            <person name="Huang T."/>
            <person name="Chambers A.H."/>
        </authorList>
    </citation>
    <scope>NUCLEOTIDE SEQUENCE [LARGE SCALE GENOMIC DNA]</scope>
    <source>
        <tissue evidence="1">Leaf</tissue>
    </source>
</reference>
<dbReference type="OrthoDB" id="514832at2759"/>
<comment type="caution">
    <text evidence="1">The sequence shown here is derived from an EMBL/GenBank/DDBJ whole genome shotgun (WGS) entry which is preliminary data.</text>
</comment>